<feature type="region of interest" description="Disordered" evidence="1">
    <location>
        <begin position="207"/>
        <end position="316"/>
    </location>
</feature>
<evidence type="ECO:0000313" key="2">
    <source>
        <dbReference type="EMBL" id="TBU32151.1"/>
    </source>
</evidence>
<feature type="compositionally biased region" description="Acidic residues" evidence="1">
    <location>
        <begin position="66"/>
        <end position="96"/>
    </location>
</feature>
<name>A0A4Q9MZV6_9APHY</name>
<dbReference type="EMBL" id="ML143396">
    <property type="protein sequence ID" value="TBU32151.1"/>
    <property type="molecule type" value="Genomic_DNA"/>
</dbReference>
<feature type="compositionally biased region" description="Basic and acidic residues" evidence="1">
    <location>
        <begin position="29"/>
        <end position="41"/>
    </location>
</feature>
<proteinExistence type="predicted"/>
<dbReference type="AlphaFoldDB" id="A0A4Q9MZV6"/>
<organism evidence="2">
    <name type="scientific">Dichomitus squalens</name>
    <dbReference type="NCBI Taxonomy" id="114155"/>
    <lineage>
        <taxon>Eukaryota</taxon>
        <taxon>Fungi</taxon>
        <taxon>Dikarya</taxon>
        <taxon>Basidiomycota</taxon>
        <taxon>Agaricomycotina</taxon>
        <taxon>Agaricomycetes</taxon>
        <taxon>Polyporales</taxon>
        <taxon>Polyporaceae</taxon>
        <taxon>Dichomitus</taxon>
    </lineage>
</organism>
<dbReference type="GO" id="GO:0000462">
    <property type="term" value="P:maturation of SSU-rRNA from tricistronic rRNA transcript (SSU-rRNA, 5.8S rRNA, LSU-rRNA)"/>
    <property type="evidence" value="ECO:0007669"/>
    <property type="project" value="TreeGrafter"/>
</dbReference>
<dbReference type="InterPro" id="IPR053030">
    <property type="entry name" value="Ribosomal_biogenesis_FAF1-like"/>
</dbReference>
<feature type="compositionally biased region" description="Basic and acidic residues" evidence="1">
    <location>
        <begin position="207"/>
        <end position="244"/>
    </location>
</feature>
<feature type="region of interest" description="Disordered" evidence="1">
    <location>
        <begin position="15"/>
        <end position="158"/>
    </location>
</feature>
<dbReference type="Proteomes" id="UP000292957">
    <property type="component" value="Unassembled WGS sequence"/>
</dbReference>
<gene>
    <name evidence="2" type="ORF">BD311DRAFT_687895</name>
</gene>
<evidence type="ECO:0000256" key="1">
    <source>
        <dbReference type="SAM" id="MobiDB-lite"/>
    </source>
</evidence>
<sequence>MANEDLLKILEAHGQQFLQSFDTPVTIGKRKDGPTTTEDRSTRKKNRQEDEYEEEWAGIGQGSSSGEEEDSDDEGFDEDDPSGGEGESDDGDDEFTYESGSRQPDIVVFSEASTSSMIPKKSKSGFMSSKVTKLTEEARRPANKKSSEDDEDDDLSNAQNDALLHRLVHTQLLSGSLNPDLNLTPAQRKKALAGRVMEAAGKAKLGKGEAAVRQKEHNRAAKHVRDGLTEKKKERQQKELEEAKQLGNYHPALKALYDASSTSHLRKKKRDRGMKMGVGSFKGGILKLSKSEISAVEGRSRGESRGTGSRRRGGKR</sequence>
<dbReference type="PANTHER" id="PTHR28096">
    <property type="entry name" value="PROTEIN FAF1"/>
    <property type="match status" value="1"/>
</dbReference>
<dbReference type="PANTHER" id="PTHR28096:SF1">
    <property type="entry name" value="PROTEIN FAF1"/>
    <property type="match status" value="1"/>
</dbReference>
<accession>A0A4Q9MZV6</accession>
<reference evidence="2" key="1">
    <citation type="submission" date="2019-01" db="EMBL/GenBank/DDBJ databases">
        <title>Draft genome sequences of three monokaryotic isolates of the white-rot basidiomycete fungus Dichomitus squalens.</title>
        <authorList>
            <consortium name="DOE Joint Genome Institute"/>
            <person name="Lopez S.C."/>
            <person name="Andreopoulos B."/>
            <person name="Pangilinan J."/>
            <person name="Lipzen A."/>
            <person name="Riley R."/>
            <person name="Ahrendt S."/>
            <person name="Ng V."/>
            <person name="Barry K."/>
            <person name="Daum C."/>
            <person name="Grigoriev I.V."/>
            <person name="Hilden K.S."/>
            <person name="Makela M.R."/>
            <person name="de Vries R.P."/>
        </authorList>
    </citation>
    <scope>NUCLEOTIDE SEQUENCE [LARGE SCALE GENOMIC DNA]</scope>
    <source>
        <strain evidence="2">OM18370.1</strain>
    </source>
</reference>
<dbReference type="GO" id="GO:0005730">
    <property type="term" value="C:nucleolus"/>
    <property type="evidence" value="ECO:0007669"/>
    <property type="project" value="TreeGrafter"/>
</dbReference>
<dbReference type="OMA" id="IQMEVTD"/>
<protein>
    <submittedName>
        <fullName evidence="2">Uncharacterized protein</fullName>
    </submittedName>
</protein>
<dbReference type="OrthoDB" id="5556956at2759"/>